<feature type="compositionally biased region" description="Basic and acidic residues" evidence="1">
    <location>
        <begin position="157"/>
        <end position="168"/>
    </location>
</feature>
<organism evidence="3 4">
    <name type="scientific">Ditylenchus dipsaci</name>
    <dbReference type="NCBI Taxonomy" id="166011"/>
    <lineage>
        <taxon>Eukaryota</taxon>
        <taxon>Metazoa</taxon>
        <taxon>Ecdysozoa</taxon>
        <taxon>Nematoda</taxon>
        <taxon>Chromadorea</taxon>
        <taxon>Rhabditida</taxon>
        <taxon>Tylenchina</taxon>
        <taxon>Tylenchomorpha</taxon>
        <taxon>Sphaerularioidea</taxon>
        <taxon>Anguinidae</taxon>
        <taxon>Anguininae</taxon>
        <taxon>Ditylenchus</taxon>
    </lineage>
</organism>
<feature type="region of interest" description="Disordered" evidence="1">
    <location>
        <begin position="127"/>
        <end position="175"/>
    </location>
</feature>
<evidence type="ECO:0000313" key="4">
    <source>
        <dbReference type="WBParaSite" id="jg9896"/>
    </source>
</evidence>
<dbReference type="PROSITE" id="PS50948">
    <property type="entry name" value="PAN"/>
    <property type="match status" value="1"/>
</dbReference>
<dbReference type="Gene3D" id="3.50.4.10">
    <property type="entry name" value="Hepatocyte Growth Factor"/>
    <property type="match status" value="1"/>
</dbReference>
<reference evidence="4" key="1">
    <citation type="submission" date="2022-11" db="UniProtKB">
        <authorList>
            <consortium name="WormBaseParasite"/>
        </authorList>
    </citation>
    <scope>IDENTIFICATION</scope>
</reference>
<protein>
    <submittedName>
        <fullName evidence="4">Apple domain-containing protein</fullName>
    </submittedName>
</protein>
<dbReference type="AlphaFoldDB" id="A0A915EW88"/>
<accession>A0A915EW88</accession>
<dbReference type="InterPro" id="IPR003609">
    <property type="entry name" value="Pan_app"/>
</dbReference>
<dbReference type="Pfam" id="PF00024">
    <property type="entry name" value="PAN_1"/>
    <property type="match status" value="1"/>
</dbReference>
<evidence type="ECO:0000313" key="3">
    <source>
        <dbReference type="Proteomes" id="UP000887574"/>
    </source>
</evidence>
<dbReference type="WBParaSite" id="jg9896">
    <property type="protein sequence ID" value="jg9896"/>
    <property type="gene ID" value="jg9896"/>
</dbReference>
<keyword evidence="3" id="KW-1185">Reference proteome</keyword>
<name>A0A915EW88_9BILA</name>
<feature type="compositionally biased region" description="Polar residues" evidence="1">
    <location>
        <begin position="129"/>
        <end position="156"/>
    </location>
</feature>
<evidence type="ECO:0000256" key="1">
    <source>
        <dbReference type="SAM" id="MobiDB-lite"/>
    </source>
</evidence>
<dbReference type="SUPFAM" id="SSF57414">
    <property type="entry name" value="Hairpin loop containing domain-like"/>
    <property type="match status" value="1"/>
</dbReference>
<feature type="domain" description="Apple" evidence="2">
    <location>
        <begin position="27"/>
        <end position="112"/>
    </location>
</feature>
<evidence type="ECO:0000259" key="2">
    <source>
        <dbReference type="PROSITE" id="PS50948"/>
    </source>
</evidence>
<dbReference type="Proteomes" id="UP000887574">
    <property type="component" value="Unplaced"/>
</dbReference>
<proteinExistence type="predicted"/>
<sequence length="206" mass="23896">MVWRSASTFEPTEFSTFYDVTYDDSDCSMGLQSNAIPEFVYFGEMVATKSVKQHSTCLQMCLQNSRCKAVNFFEPLTHKEKGFCELLSESQYDNPRLMRPFKKAIYYEKIRCRTPEDEQEYVLGDETHTTTPTSHSILYYNGPTNTSSPANDTTQGQREDSSITKNREDVEEFTPRPKLFRKSEALSILKKLAAKVHEFNLRFRSR</sequence>
<dbReference type="SMART" id="SM00473">
    <property type="entry name" value="PAN_AP"/>
    <property type="match status" value="1"/>
</dbReference>